<evidence type="ECO:0000256" key="1">
    <source>
        <dbReference type="SAM" id="MobiDB-lite"/>
    </source>
</evidence>
<proteinExistence type="predicted"/>
<accession>A0A3S4ZF44</accession>
<dbReference type="EMBL" id="CAAALY010007500">
    <property type="protein sequence ID" value="VEL09887.1"/>
    <property type="molecule type" value="Genomic_DNA"/>
</dbReference>
<name>A0A3S4ZF44_9PLAT</name>
<gene>
    <name evidence="2" type="ORF">PXEA_LOCUS3327</name>
</gene>
<feature type="compositionally biased region" description="Polar residues" evidence="1">
    <location>
        <begin position="278"/>
        <end position="298"/>
    </location>
</feature>
<sequence>MTQGNPTSYSRRLEDGTIPSSFDYNLFLPQSLLEKSLPTQQLQLPPPSSLVSSNVPYPSGFWAGLLPSPLAMAHSGLATTVSAAAFTSSGGQADGQASGIRSGLQMSTSQQVQAQLTPLPPATQRQIWAPSNGPFVASTPPWTTPHLGLESGLFGLSFAGPSLLPPAEVCVRRPGLGVSLPGDFCALASMTTSLYGTEEEEAEGLDGIRLGQTGSQRRGRIGLAPGHCCYGDSSSEEIDDTEDGLSTASRCPSNQVYGLHDEPILETNPVDMPIANKSPGQPATKASISPNSATSPTPFSVLPFRGVGNSDAECALEAMKRIRPNQPASE</sequence>
<organism evidence="2 3">
    <name type="scientific">Protopolystoma xenopodis</name>
    <dbReference type="NCBI Taxonomy" id="117903"/>
    <lineage>
        <taxon>Eukaryota</taxon>
        <taxon>Metazoa</taxon>
        <taxon>Spiralia</taxon>
        <taxon>Lophotrochozoa</taxon>
        <taxon>Platyhelminthes</taxon>
        <taxon>Monogenea</taxon>
        <taxon>Polyopisthocotylea</taxon>
        <taxon>Polystomatidea</taxon>
        <taxon>Polystomatidae</taxon>
        <taxon>Protopolystoma</taxon>
    </lineage>
</organism>
<evidence type="ECO:0000313" key="2">
    <source>
        <dbReference type="EMBL" id="VEL09887.1"/>
    </source>
</evidence>
<reference evidence="2" key="1">
    <citation type="submission" date="2018-11" db="EMBL/GenBank/DDBJ databases">
        <authorList>
            <consortium name="Pathogen Informatics"/>
        </authorList>
    </citation>
    <scope>NUCLEOTIDE SEQUENCE</scope>
</reference>
<dbReference type="AlphaFoldDB" id="A0A3S4ZF44"/>
<protein>
    <submittedName>
        <fullName evidence="2">Uncharacterized protein</fullName>
    </submittedName>
</protein>
<feature type="region of interest" description="Disordered" evidence="1">
    <location>
        <begin position="266"/>
        <end position="306"/>
    </location>
</feature>
<comment type="caution">
    <text evidence="2">The sequence shown here is derived from an EMBL/GenBank/DDBJ whole genome shotgun (WGS) entry which is preliminary data.</text>
</comment>
<evidence type="ECO:0000313" key="3">
    <source>
        <dbReference type="Proteomes" id="UP000784294"/>
    </source>
</evidence>
<dbReference type="Proteomes" id="UP000784294">
    <property type="component" value="Unassembled WGS sequence"/>
</dbReference>
<keyword evidence="3" id="KW-1185">Reference proteome</keyword>